<name>A0ABR1XDR3_9PEZI</name>
<proteinExistence type="inferred from homology"/>
<sequence length="324" mass="35456">PDLNINHHVPPTPPRPHQTQPRHLLRHPLPHPPRKLRPRQNHRRHRRRHRHRRRDRARFFAAAGASRILLMGRRPDPLLATKASIEAAHPGAEVVATPADVTDKAQVDAAFSDFVGDDGDKKIDVLISNAAAMGPLEGIDDVDPTAFLAGVQTNVGSALLVAQAFLRHAAADAVAVNVSSNAAHVNFARAFVSYSVGKLAAYRVWDTVAFAHPEMRVYHVQPGIVDTDMNRSAGGVKALGYEDHANNLSLSVSLPAGFMLWLASPEAAFLKGKFLWSNWDVDELKTRASEIEASQEFNIQVVGWPFGGPAEVTMASDAADHWKN</sequence>
<dbReference type="GeneID" id="92038831"/>
<evidence type="ECO:0000256" key="2">
    <source>
        <dbReference type="ARBA" id="ARBA00023002"/>
    </source>
</evidence>
<evidence type="ECO:0000256" key="3">
    <source>
        <dbReference type="SAM" id="MobiDB-lite"/>
    </source>
</evidence>
<dbReference type="Gene3D" id="3.40.50.720">
    <property type="entry name" value="NAD(P)-binding Rossmann-like Domain"/>
    <property type="match status" value="1"/>
</dbReference>
<comment type="similarity">
    <text evidence="1">Belongs to the short-chain dehydrogenases/reductases (SDR) family.</text>
</comment>
<gene>
    <name evidence="4" type="ORF">PG997_001456</name>
</gene>
<evidence type="ECO:0000313" key="4">
    <source>
        <dbReference type="EMBL" id="KAK8094771.1"/>
    </source>
</evidence>
<dbReference type="EMBL" id="JAQQWN010000002">
    <property type="protein sequence ID" value="KAK8094771.1"/>
    <property type="molecule type" value="Genomic_DNA"/>
</dbReference>
<accession>A0ABR1XDR3</accession>
<feature type="non-terminal residue" evidence="4">
    <location>
        <position position="1"/>
    </location>
</feature>
<dbReference type="PANTHER" id="PTHR42901">
    <property type="entry name" value="ALCOHOL DEHYDROGENASE"/>
    <property type="match status" value="1"/>
</dbReference>
<keyword evidence="2" id="KW-0560">Oxidoreductase</keyword>
<dbReference type="InterPro" id="IPR036291">
    <property type="entry name" value="NAD(P)-bd_dom_sf"/>
</dbReference>
<dbReference type="RefSeq" id="XP_066675544.1">
    <property type="nucleotide sequence ID" value="XM_066805771.1"/>
</dbReference>
<dbReference type="Proteomes" id="UP001433268">
    <property type="component" value="Unassembled WGS sequence"/>
</dbReference>
<organism evidence="4 5">
    <name type="scientific">Apiospora hydei</name>
    <dbReference type="NCBI Taxonomy" id="1337664"/>
    <lineage>
        <taxon>Eukaryota</taxon>
        <taxon>Fungi</taxon>
        <taxon>Dikarya</taxon>
        <taxon>Ascomycota</taxon>
        <taxon>Pezizomycotina</taxon>
        <taxon>Sordariomycetes</taxon>
        <taxon>Xylariomycetidae</taxon>
        <taxon>Amphisphaeriales</taxon>
        <taxon>Apiosporaceae</taxon>
        <taxon>Apiospora</taxon>
    </lineage>
</organism>
<dbReference type="Pfam" id="PF00106">
    <property type="entry name" value="adh_short"/>
    <property type="match status" value="1"/>
</dbReference>
<dbReference type="InterPro" id="IPR002347">
    <property type="entry name" value="SDR_fam"/>
</dbReference>
<protein>
    <submittedName>
        <fullName evidence="4">Uncharacterized protein</fullName>
    </submittedName>
</protein>
<evidence type="ECO:0000313" key="5">
    <source>
        <dbReference type="Proteomes" id="UP001433268"/>
    </source>
</evidence>
<reference evidence="4 5" key="1">
    <citation type="submission" date="2023-01" db="EMBL/GenBank/DDBJ databases">
        <title>Analysis of 21 Apiospora genomes using comparative genomics revels a genus with tremendous synthesis potential of carbohydrate active enzymes and secondary metabolites.</title>
        <authorList>
            <person name="Sorensen T."/>
        </authorList>
    </citation>
    <scope>NUCLEOTIDE SEQUENCE [LARGE SCALE GENOMIC DNA]</scope>
    <source>
        <strain evidence="4 5">CBS 114990</strain>
    </source>
</reference>
<dbReference type="CDD" id="cd05233">
    <property type="entry name" value="SDR_c"/>
    <property type="match status" value="1"/>
</dbReference>
<feature type="compositionally biased region" description="Basic residues" evidence="3">
    <location>
        <begin position="23"/>
        <end position="56"/>
    </location>
</feature>
<comment type="caution">
    <text evidence="4">The sequence shown here is derived from an EMBL/GenBank/DDBJ whole genome shotgun (WGS) entry which is preliminary data.</text>
</comment>
<evidence type="ECO:0000256" key="1">
    <source>
        <dbReference type="ARBA" id="ARBA00006484"/>
    </source>
</evidence>
<dbReference type="SUPFAM" id="SSF51735">
    <property type="entry name" value="NAD(P)-binding Rossmann-fold domains"/>
    <property type="match status" value="1"/>
</dbReference>
<keyword evidence="5" id="KW-1185">Reference proteome</keyword>
<dbReference type="PANTHER" id="PTHR42901:SF1">
    <property type="entry name" value="ALCOHOL DEHYDROGENASE"/>
    <property type="match status" value="1"/>
</dbReference>
<feature type="region of interest" description="Disordered" evidence="3">
    <location>
        <begin position="1"/>
        <end position="56"/>
    </location>
</feature>